<accession>A0A927U839</accession>
<reference evidence="1" key="1">
    <citation type="submission" date="2019-04" db="EMBL/GenBank/DDBJ databases">
        <title>Evolution of Biomass-Degrading Anaerobic Consortia Revealed by Metagenomics.</title>
        <authorList>
            <person name="Peng X."/>
        </authorList>
    </citation>
    <scope>NUCLEOTIDE SEQUENCE</scope>
    <source>
        <strain evidence="1">SIG311</strain>
    </source>
</reference>
<organism evidence="1 2">
    <name type="scientific">Pseudobutyrivibrio ruminis</name>
    <dbReference type="NCBI Taxonomy" id="46206"/>
    <lineage>
        <taxon>Bacteria</taxon>
        <taxon>Bacillati</taxon>
        <taxon>Bacillota</taxon>
        <taxon>Clostridia</taxon>
        <taxon>Lachnospirales</taxon>
        <taxon>Lachnospiraceae</taxon>
        <taxon>Pseudobutyrivibrio</taxon>
    </lineage>
</organism>
<dbReference type="EMBL" id="SVER01000017">
    <property type="protein sequence ID" value="MBE5919745.1"/>
    <property type="molecule type" value="Genomic_DNA"/>
</dbReference>
<evidence type="ECO:0000313" key="1">
    <source>
        <dbReference type="EMBL" id="MBE5919745.1"/>
    </source>
</evidence>
<dbReference type="AlphaFoldDB" id="A0A927U839"/>
<name>A0A927U839_9FIRM</name>
<protein>
    <submittedName>
        <fullName evidence="1">Uncharacterized protein</fullName>
    </submittedName>
</protein>
<proteinExistence type="predicted"/>
<sequence length="431" mass="50323">MEEKKRRRGKGYTTGLRSALVELVLNGGAVTYRSLRLLSRSDRHYFEELIRDMAKDDVFEISTSKRLKYATIKDLHKLELLTSQYGRNGSWKSCGLNEELLTRWKEKKKEDGEEIGRYKDLKKKDKNRYRVETNTAAIRKYKEAEVSQIMWHLKFNSLLTQKPSIARATTPALLDMNAGYYYTFEEVRKNSNYRVETDEQIMMDEQIMNSRAIGSLFCSGGSYVIYHFGRELQMWNKFQENIYKMATRRVAKEKMGMYLEADRNKHPIDGAIILGYQEGILSKLLNPAAKTDVTHQSKIMDSEYQNIFYVPVDRNGYYQLSIYKRKDWMEEMKKHLIPYGFDTTPSKLGKAAHGKGVEDGINKVVYLFTNNNVKELLFFIDRAAASPKTSYQIVAWRYMAGLFEFDVELPENIEMKYIDIEDYIKKVGING</sequence>
<comment type="caution">
    <text evidence="1">The sequence shown here is derived from an EMBL/GenBank/DDBJ whole genome shotgun (WGS) entry which is preliminary data.</text>
</comment>
<gene>
    <name evidence="1" type="ORF">E7272_07850</name>
</gene>
<dbReference type="Proteomes" id="UP000766246">
    <property type="component" value="Unassembled WGS sequence"/>
</dbReference>
<evidence type="ECO:0000313" key="2">
    <source>
        <dbReference type="Proteomes" id="UP000766246"/>
    </source>
</evidence>